<dbReference type="Gene3D" id="1.10.10.2120">
    <property type="match status" value="1"/>
</dbReference>
<gene>
    <name evidence="2" type="ORF">DD235_16225</name>
</gene>
<sequence>MAAPTQFPFVSVSGGAYERGVQYGQQAHERIRLSASLYGRTLVDLGYAEAQRQALIHSFVPAIGEFAPHYLDEMHGIADGAGVAFEDIVMINARTEVVARARAEKNQVIELEDEKAGQEPEDGCTGALILPERAAAGNLIHGQNWDWRAECVDTAVVLRVRQEDGPDMLTFVEAGGLARSGLNSAGISITANYLESDRDFTQEGVPLSLIRRKVLEQQHFALAMKAVSSTPKSCSNNIMLGMAEGFGVDYECSTNEAFPLYPGEDGLIVHANHWVSEVALCKLRDMGRANTPESPYRDWRVRRLLNARPQLTREDLKQALFDDFGTPYSVCRPPRPASRHNLSATVAMVVMEPALGILEAAPLPALNRTFTRYSLDADPVVL</sequence>
<dbReference type="NCBIfam" id="NF040521">
    <property type="entry name" value="C45_proenzyme"/>
    <property type="match status" value="1"/>
</dbReference>
<protein>
    <submittedName>
        <fullName evidence="2">Acyl-CoA--6-aminopenicillanic acid acyltransferase</fullName>
    </submittedName>
</protein>
<dbReference type="EMBL" id="QETA01000009">
    <property type="protein sequence ID" value="PWF21068.1"/>
    <property type="molecule type" value="Genomic_DNA"/>
</dbReference>
<dbReference type="Gene3D" id="3.60.60.10">
    <property type="entry name" value="Penicillin V Acylase, Chain A"/>
    <property type="match status" value="1"/>
</dbReference>
<dbReference type="InterPro" id="IPR047794">
    <property type="entry name" value="C45_proenzyme-like"/>
</dbReference>
<evidence type="ECO:0000313" key="2">
    <source>
        <dbReference type="EMBL" id="PWF21068.1"/>
    </source>
</evidence>
<dbReference type="AlphaFoldDB" id="A0A2V1JXV1"/>
<dbReference type="GO" id="GO:0016746">
    <property type="term" value="F:acyltransferase activity"/>
    <property type="evidence" value="ECO:0007669"/>
    <property type="project" value="UniProtKB-KW"/>
</dbReference>
<dbReference type="Pfam" id="PF03417">
    <property type="entry name" value="AAT"/>
    <property type="match status" value="1"/>
</dbReference>
<proteinExistence type="predicted"/>
<keyword evidence="3" id="KW-1185">Reference proteome</keyword>
<evidence type="ECO:0000313" key="3">
    <source>
        <dbReference type="Proteomes" id="UP000245212"/>
    </source>
</evidence>
<dbReference type="InterPro" id="IPR047801">
    <property type="entry name" value="Peptidase_C45"/>
</dbReference>
<dbReference type="PANTHER" id="PTHR34180">
    <property type="entry name" value="PEPTIDASE C45"/>
    <property type="match status" value="1"/>
</dbReference>
<dbReference type="PANTHER" id="PTHR34180:SF1">
    <property type="entry name" value="BETA-ALANYL-DOPAMINE_CARCININE HYDROLASE"/>
    <property type="match status" value="1"/>
</dbReference>
<reference evidence="3" key="1">
    <citation type="submission" date="2018-05" db="EMBL/GenBank/DDBJ databases">
        <authorList>
            <person name="Li Y."/>
        </authorList>
    </citation>
    <scope>NUCLEOTIDE SEQUENCE [LARGE SCALE GENOMIC DNA]</scope>
    <source>
        <strain evidence="3">3d-2-2</strain>
    </source>
</reference>
<keyword evidence="2" id="KW-0012">Acyltransferase</keyword>
<dbReference type="InterPro" id="IPR005079">
    <property type="entry name" value="Peptidase_C45_hydrolase"/>
</dbReference>
<accession>A0A2V1JXV1</accession>
<organism evidence="2 3">
    <name type="scientific">Corticimicrobacter populi</name>
    <dbReference type="NCBI Taxonomy" id="2175229"/>
    <lineage>
        <taxon>Bacteria</taxon>
        <taxon>Pseudomonadati</taxon>
        <taxon>Pseudomonadota</taxon>
        <taxon>Betaproteobacteria</taxon>
        <taxon>Burkholderiales</taxon>
        <taxon>Alcaligenaceae</taxon>
        <taxon>Corticimicrobacter</taxon>
    </lineage>
</organism>
<keyword evidence="2" id="KW-0808">Transferase</keyword>
<name>A0A2V1JXV1_9BURK</name>
<feature type="domain" description="Peptidase C45 hydrolase" evidence="1">
    <location>
        <begin position="139"/>
        <end position="353"/>
    </location>
</feature>
<dbReference type="Proteomes" id="UP000245212">
    <property type="component" value="Unassembled WGS sequence"/>
</dbReference>
<dbReference type="RefSeq" id="WP_109063162.1">
    <property type="nucleotide sequence ID" value="NZ_QETA01000009.1"/>
</dbReference>
<comment type="caution">
    <text evidence="2">The sequence shown here is derived from an EMBL/GenBank/DDBJ whole genome shotgun (WGS) entry which is preliminary data.</text>
</comment>
<evidence type="ECO:0000259" key="1">
    <source>
        <dbReference type="Pfam" id="PF03417"/>
    </source>
</evidence>